<keyword evidence="2" id="KW-1185">Reference proteome</keyword>
<dbReference type="Gene3D" id="2.40.70.10">
    <property type="entry name" value="Acid Proteases"/>
    <property type="match status" value="1"/>
</dbReference>
<dbReference type="EMBL" id="LSSN01005656">
    <property type="protein sequence ID" value="OMJ08875.1"/>
    <property type="molecule type" value="Genomic_DNA"/>
</dbReference>
<sequence>MTTDPQGKEIPPNWGKGGIKSRVFNKVSLRSISVNLTKKEEKEDNEGIEENLYEGLQDDNCEVISCKNFKNIIDLLATKRTSNDVIRIDENLSNKKQKIDLSVIDSRSLEYVPLIDRINKIKNQEDELIEINEFDKIGYKMKANIVNKNLSSNLVKKCKELKIEMTLEELASVSPLIRKSLNDEFKVKRIDKVSNINNSINQKLEDWKRAYLSVGSGRKIGVIQGAEVEILLDEGSEINIMSSAVYNSLESLGRANLNTNIKWQMKDANSGVSSLLGVVENCFVIVERCRVKVPIFVSNSIKESVILGRPLDLKCRALKDNRQDGSLWYTIKDEFDGGRFNLLRQ</sequence>
<dbReference type="CDD" id="cd00303">
    <property type="entry name" value="retropepsin_like"/>
    <property type="match status" value="1"/>
</dbReference>
<protein>
    <submittedName>
        <fullName evidence="1">Uncharacterized protein</fullName>
    </submittedName>
</protein>
<name>A0A1R1X2L7_9FUNG</name>
<dbReference type="OrthoDB" id="5596707at2759"/>
<evidence type="ECO:0000313" key="1">
    <source>
        <dbReference type="EMBL" id="OMJ08875.1"/>
    </source>
</evidence>
<dbReference type="Proteomes" id="UP000187283">
    <property type="component" value="Unassembled WGS sequence"/>
</dbReference>
<proteinExistence type="predicted"/>
<dbReference type="AlphaFoldDB" id="A0A1R1X2L7"/>
<reference evidence="1 2" key="1">
    <citation type="submission" date="2017-01" db="EMBL/GenBank/DDBJ databases">
        <authorList>
            <person name="Mah S.A."/>
            <person name="Swanson W.J."/>
            <person name="Moy G.W."/>
            <person name="Vacquier V.D."/>
        </authorList>
    </citation>
    <scope>NUCLEOTIDE SEQUENCE [LARGE SCALE GENOMIC DNA]</scope>
    <source>
        <strain evidence="1 2">GSMNP</strain>
    </source>
</reference>
<gene>
    <name evidence="1" type="ORF">AYI70_g11263</name>
</gene>
<organism evidence="1 2">
    <name type="scientific">Smittium culicis</name>
    <dbReference type="NCBI Taxonomy" id="133412"/>
    <lineage>
        <taxon>Eukaryota</taxon>
        <taxon>Fungi</taxon>
        <taxon>Fungi incertae sedis</taxon>
        <taxon>Zoopagomycota</taxon>
        <taxon>Kickxellomycotina</taxon>
        <taxon>Harpellomycetes</taxon>
        <taxon>Harpellales</taxon>
        <taxon>Legeriomycetaceae</taxon>
        <taxon>Smittium</taxon>
    </lineage>
</organism>
<dbReference type="InterPro" id="IPR021109">
    <property type="entry name" value="Peptidase_aspartic_dom_sf"/>
</dbReference>
<comment type="caution">
    <text evidence="1">The sequence shown here is derived from an EMBL/GenBank/DDBJ whole genome shotgun (WGS) entry which is preliminary data.</text>
</comment>
<accession>A0A1R1X2L7</accession>
<evidence type="ECO:0000313" key="2">
    <source>
        <dbReference type="Proteomes" id="UP000187283"/>
    </source>
</evidence>